<evidence type="ECO:0000256" key="4">
    <source>
        <dbReference type="ARBA" id="ARBA00030273"/>
    </source>
</evidence>
<evidence type="ECO:0000313" key="10">
    <source>
        <dbReference type="Proteomes" id="UP000051952"/>
    </source>
</evidence>
<dbReference type="GO" id="GO:0034599">
    <property type="term" value="P:cellular response to oxidative stress"/>
    <property type="evidence" value="ECO:0007669"/>
    <property type="project" value="TreeGrafter"/>
</dbReference>
<keyword evidence="3" id="KW-0560">Oxidoreductase</keyword>
<evidence type="ECO:0000256" key="1">
    <source>
        <dbReference type="ARBA" id="ARBA00005591"/>
    </source>
</evidence>
<dbReference type="InterPro" id="IPR050162">
    <property type="entry name" value="MsrA_MetSO_reductase"/>
</dbReference>
<comment type="similarity">
    <text evidence="1">Belongs to the MsrA Met sulfoxide reductase family.</text>
</comment>
<dbReference type="OrthoDB" id="77405at2759"/>
<evidence type="ECO:0000256" key="6">
    <source>
        <dbReference type="ARBA" id="ARBA00047806"/>
    </source>
</evidence>
<dbReference type="Gene3D" id="3.30.1060.10">
    <property type="entry name" value="Peptide methionine sulphoxide reductase MsrA"/>
    <property type="match status" value="1"/>
</dbReference>
<dbReference type="PANTHER" id="PTHR42799">
    <property type="entry name" value="MITOCHONDRIAL PEPTIDE METHIONINE SULFOXIDE REDUCTASE"/>
    <property type="match status" value="1"/>
</dbReference>
<evidence type="ECO:0000256" key="7">
    <source>
        <dbReference type="ARBA" id="ARBA00048782"/>
    </source>
</evidence>
<evidence type="ECO:0000256" key="3">
    <source>
        <dbReference type="ARBA" id="ARBA00023002"/>
    </source>
</evidence>
<dbReference type="HAMAP" id="MF_01401">
    <property type="entry name" value="MsrA"/>
    <property type="match status" value="1"/>
</dbReference>
<dbReference type="GO" id="GO:0008113">
    <property type="term" value="F:peptide-methionine (S)-S-oxide reductase activity"/>
    <property type="evidence" value="ECO:0007669"/>
    <property type="project" value="UniProtKB-EC"/>
</dbReference>
<protein>
    <recommendedName>
        <fullName evidence="2">peptide-methionine (S)-S-oxide reductase</fullName>
        <ecNumber evidence="2">1.8.4.11</ecNumber>
    </recommendedName>
    <alternativeName>
        <fullName evidence="5">Peptide-methionine (S)-S-oxide reductase</fullName>
    </alternativeName>
    <alternativeName>
        <fullName evidence="4">Protein-methionine-S-oxide reductase</fullName>
    </alternativeName>
</protein>
<name>A0A0S4JG89_BODSA</name>
<organism evidence="9 10">
    <name type="scientific">Bodo saltans</name>
    <name type="common">Flagellated protozoan</name>
    <dbReference type="NCBI Taxonomy" id="75058"/>
    <lineage>
        <taxon>Eukaryota</taxon>
        <taxon>Discoba</taxon>
        <taxon>Euglenozoa</taxon>
        <taxon>Kinetoplastea</taxon>
        <taxon>Metakinetoplastina</taxon>
        <taxon>Eubodonida</taxon>
        <taxon>Bodonidae</taxon>
        <taxon>Bodo</taxon>
    </lineage>
</organism>
<dbReference type="PANTHER" id="PTHR42799:SF2">
    <property type="entry name" value="MITOCHONDRIAL PEPTIDE METHIONINE SULFOXIDE REDUCTASE"/>
    <property type="match status" value="1"/>
</dbReference>
<evidence type="ECO:0000256" key="2">
    <source>
        <dbReference type="ARBA" id="ARBA00012502"/>
    </source>
</evidence>
<dbReference type="Proteomes" id="UP000051952">
    <property type="component" value="Unassembled WGS sequence"/>
</dbReference>
<comment type="catalytic activity">
    <reaction evidence="7">
        <text>[thioredoxin]-disulfide + L-methionine + H2O = L-methionine (S)-S-oxide + [thioredoxin]-dithiol</text>
        <dbReference type="Rhea" id="RHEA:19993"/>
        <dbReference type="Rhea" id="RHEA-COMP:10698"/>
        <dbReference type="Rhea" id="RHEA-COMP:10700"/>
        <dbReference type="ChEBI" id="CHEBI:15377"/>
        <dbReference type="ChEBI" id="CHEBI:29950"/>
        <dbReference type="ChEBI" id="CHEBI:50058"/>
        <dbReference type="ChEBI" id="CHEBI:57844"/>
        <dbReference type="ChEBI" id="CHEBI:58772"/>
        <dbReference type="EC" id="1.8.4.11"/>
    </reaction>
</comment>
<dbReference type="OMA" id="LFWESHD"/>
<comment type="catalytic activity">
    <reaction evidence="6">
        <text>L-methionyl-[protein] + [thioredoxin]-disulfide + H2O = L-methionyl-(S)-S-oxide-[protein] + [thioredoxin]-dithiol</text>
        <dbReference type="Rhea" id="RHEA:14217"/>
        <dbReference type="Rhea" id="RHEA-COMP:10698"/>
        <dbReference type="Rhea" id="RHEA-COMP:10700"/>
        <dbReference type="Rhea" id="RHEA-COMP:12313"/>
        <dbReference type="Rhea" id="RHEA-COMP:12315"/>
        <dbReference type="ChEBI" id="CHEBI:15377"/>
        <dbReference type="ChEBI" id="CHEBI:16044"/>
        <dbReference type="ChEBI" id="CHEBI:29950"/>
        <dbReference type="ChEBI" id="CHEBI:44120"/>
        <dbReference type="ChEBI" id="CHEBI:50058"/>
        <dbReference type="EC" id="1.8.4.11"/>
    </reaction>
</comment>
<dbReference type="GO" id="GO:0005737">
    <property type="term" value="C:cytoplasm"/>
    <property type="evidence" value="ECO:0007669"/>
    <property type="project" value="TreeGrafter"/>
</dbReference>
<dbReference type="NCBIfam" id="TIGR00401">
    <property type="entry name" value="msrA"/>
    <property type="match status" value="1"/>
</dbReference>
<dbReference type="SUPFAM" id="SSF55068">
    <property type="entry name" value="Peptide methionine sulfoxide reductase"/>
    <property type="match status" value="1"/>
</dbReference>
<evidence type="ECO:0000313" key="9">
    <source>
        <dbReference type="EMBL" id="CUG89127.1"/>
    </source>
</evidence>
<evidence type="ECO:0000259" key="8">
    <source>
        <dbReference type="Pfam" id="PF01625"/>
    </source>
</evidence>
<proteinExistence type="inferred from homology"/>
<gene>
    <name evidence="9" type="ORF">BSAL_19420</name>
</gene>
<dbReference type="AlphaFoldDB" id="A0A0S4JG89"/>
<sequence>MSVPATFAAGCYWGTERYFKKQFKGALTLWKVGFMGGPDQTAHPTYKEVCAGTTGHAEVLHILYDPVKVSYEDLVKFFFRMHNPTTKNRQGNDVGTQYRSAIFYHNAEQKAIAEAYIEQLRTDSTLQAGLKKTFNDGTIATTLEPASKFFEAHAEHQEYLDVNPDGYCNHRVYW</sequence>
<dbReference type="Pfam" id="PF01625">
    <property type="entry name" value="PMSR"/>
    <property type="match status" value="1"/>
</dbReference>
<dbReference type="EC" id="1.8.4.11" evidence="2"/>
<dbReference type="VEuPathDB" id="TriTrypDB:BSAL_19420"/>
<evidence type="ECO:0000256" key="5">
    <source>
        <dbReference type="ARBA" id="ARBA00030643"/>
    </source>
</evidence>
<dbReference type="InterPro" id="IPR002569">
    <property type="entry name" value="Met_Sox_Rdtase_MsrA_dom"/>
</dbReference>
<reference evidence="10" key="1">
    <citation type="submission" date="2015-09" db="EMBL/GenBank/DDBJ databases">
        <authorList>
            <consortium name="Pathogen Informatics"/>
        </authorList>
    </citation>
    <scope>NUCLEOTIDE SEQUENCE [LARGE SCALE GENOMIC DNA]</scope>
    <source>
        <strain evidence="10">Lake Konstanz</strain>
    </source>
</reference>
<keyword evidence="10" id="KW-1185">Reference proteome</keyword>
<dbReference type="EMBL" id="CYKH01001706">
    <property type="protein sequence ID" value="CUG89127.1"/>
    <property type="molecule type" value="Genomic_DNA"/>
</dbReference>
<accession>A0A0S4JG89</accession>
<feature type="domain" description="Peptide methionine sulphoxide reductase MsrA" evidence="8">
    <location>
        <begin position="5"/>
        <end position="169"/>
    </location>
</feature>
<dbReference type="InterPro" id="IPR036509">
    <property type="entry name" value="Met_Sox_Rdtase_MsrA_sf"/>
</dbReference>